<evidence type="ECO:0000259" key="1">
    <source>
        <dbReference type="PROSITE" id="PS51186"/>
    </source>
</evidence>
<feature type="domain" description="N-acetyltransferase" evidence="1">
    <location>
        <begin position="1"/>
        <end position="139"/>
    </location>
</feature>
<evidence type="ECO:0000313" key="3">
    <source>
        <dbReference type="Proteomes" id="UP000095463"/>
    </source>
</evidence>
<dbReference type="InterPro" id="IPR000182">
    <property type="entry name" value="GNAT_dom"/>
</dbReference>
<dbReference type="InterPro" id="IPR016181">
    <property type="entry name" value="Acyl_CoA_acyltransferase"/>
</dbReference>
<dbReference type="EMBL" id="LAJE02000203">
    <property type="protein sequence ID" value="OEO30496.1"/>
    <property type="molecule type" value="Genomic_DNA"/>
</dbReference>
<accession>A0A1E5XPG0</accession>
<dbReference type="PANTHER" id="PTHR43233">
    <property type="entry name" value="FAMILY N-ACETYLTRANSFERASE, PUTATIVE (AFU_ORTHOLOGUE AFUA_6G03350)-RELATED"/>
    <property type="match status" value="1"/>
</dbReference>
<sequence>MLPQGYEVSTDPTRIDLDYVHRYLSQESYWAGAVPREVVARSVANALSFGLYGPDGAQVGFARVVTDRATFAWLADVFIDPGRQGLGLGKGLMDAIIAHPDLQGLRRFMLATADAHGLYERYGFTAVEHPERLMVKLRTDLYPRS</sequence>
<dbReference type="RefSeq" id="WP_069910302.1">
    <property type="nucleotide sequence ID" value="NZ_LAJE02000203.1"/>
</dbReference>
<name>A0A1E5XPG0_9HYPH</name>
<dbReference type="AlphaFoldDB" id="A0A1E5XPG0"/>
<dbReference type="GO" id="GO:0016747">
    <property type="term" value="F:acyltransferase activity, transferring groups other than amino-acyl groups"/>
    <property type="evidence" value="ECO:0007669"/>
    <property type="project" value="InterPro"/>
</dbReference>
<keyword evidence="3" id="KW-1185">Reference proteome</keyword>
<evidence type="ECO:0000313" key="2">
    <source>
        <dbReference type="EMBL" id="OEO30496.1"/>
    </source>
</evidence>
<dbReference type="OrthoDB" id="9797417at2"/>
<dbReference type="SUPFAM" id="SSF55729">
    <property type="entry name" value="Acyl-CoA N-acyltransferases (Nat)"/>
    <property type="match status" value="1"/>
</dbReference>
<proteinExistence type="predicted"/>
<dbReference type="InterPro" id="IPR053144">
    <property type="entry name" value="Acetyltransferase_Butenolide"/>
</dbReference>
<organism evidence="2 3">
    <name type="scientific">Devosia insulae DS-56</name>
    <dbReference type="NCBI Taxonomy" id="1116389"/>
    <lineage>
        <taxon>Bacteria</taxon>
        <taxon>Pseudomonadati</taxon>
        <taxon>Pseudomonadota</taxon>
        <taxon>Alphaproteobacteria</taxon>
        <taxon>Hyphomicrobiales</taxon>
        <taxon>Devosiaceae</taxon>
        <taxon>Devosia</taxon>
    </lineage>
</organism>
<dbReference type="Pfam" id="PF13508">
    <property type="entry name" value="Acetyltransf_7"/>
    <property type="match status" value="1"/>
</dbReference>
<dbReference type="Proteomes" id="UP000095463">
    <property type="component" value="Unassembled WGS sequence"/>
</dbReference>
<comment type="caution">
    <text evidence="2">The sequence shown here is derived from an EMBL/GenBank/DDBJ whole genome shotgun (WGS) entry which is preliminary data.</text>
</comment>
<protein>
    <submittedName>
        <fullName evidence="2">GNAT family N-acetyltransferase</fullName>
    </submittedName>
</protein>
<dbReference type="CDD" id="cd04301">
    <property type="entry name" value="NAT_SF"/>
    <property type="match status" value="1"/>
</dbReference>
<dbReference type="PROSITE" id="PS51186">
    <property type="entry name" value="GNAT"/>
    <property type="match status" value="1"/>
</dbReference>
<gene>
    <name evidence="2" type="ORF">VW23_021080</name>
</gene>
<reference evidence="2 3" key="1">
    <citation type="journal article" date="2015" name="Genome Announc.">
        <title>Genome Assemblies of Three Soil-Associated Devosia species: D. insulae, D. limi, and D. soli.</title>
        <authorList>
            <person name="Hassan Y.I."/>
            <person name="Lepp D."/>
            <person name="Zhou T."/>
        </authorList>
    </citation>
    <scope>NUCLEOTIDE SEQUENCE [LARGE SCALE GENOMIC DNA]</scope>
    <source>
        <strain evidence="2 3">DS-56</strain>
    </source>
</reference>
<dbReference type="PANTHER" id="PTHR43233:SF1">
    <property type="entry name" value="FAMILY N-ACETYLTRANSFERASE, PUTATIVE (AFU_ORTHOLOGUE AFUA_6G03350)-RELATED"/>
    <property type="match status" value="1"/>
</dbReference>
<dbReference type="Gene3D" id="3.40.630.30">
    <property type="match status" value="1"/>
</dbReference>